<dbReference type="PANTHER" id="PTHR34065">
    <property type="entry name" value="CELL DIVISION CONTROL PROTEIN 14"/>
    <property type="match status" value="1"/>
</dbReference>
<protein>
    <submittedName>
        <fullName evidence="2">Armadillo-type fold</fullName>
    </submittedName>
</protein>
<dbReference type="Proteomes" id="UP000501690">
    <property type="component" value="Linkage Group LG3"/>
</dbReference>
<proteinExistence type="predicted"/>
<dbReference type="Gene3D" id="1.25.10.10">
    <property type="entry name" value="Leucine-rich Repeat Variant"/>
    <property type="match status" value="1"/>
</dbReference>
<dbReference type="InterPro" id="IPR016024">
    <property type="entry name" value="ARM-type_fold"/>
</dbReference>
<evidence type="ECO:0000256" key="1">
    <source>
        <dbReference type="SAM" id="Phobius"/>
    </source>
</evidence>
<evidence type="ECO:0000313" key="3">
    <source>
        <dbReference type="Proteomes" id="UP000501690"/>
    </source>
</evidence>
<dbReference type="AlphaFoldDB" id="A0A4D6LJK0"/>
<keyword evidence="3" id="KW-1185">Reference proteome</keyword>
<evidence type="ECO:0000313" key="2">
    <source>
        <dbReference type="EMBL" id="QCD88879.1"/>
    </source>
</evidence>
<organism evidence="2 3">
    <name type="scientific">Vigna unguiculata</name>
    <name type="common">Cowpea</name>
    <dbReference type="NCBI Taxonomy" id="3917"/>
    <lineage>
        <taxon>Eukaryota</taxon>
        <taxon>Viridiplantae</taxon>
        <taxon>Streptophyta</taxon>
        <taxon>Embryophyta</taxon>
        <taxon>Tracheophyta</taxon>
        <taxon>Spermatophyta</taxon>
        <taxon>Magnoliopsida</taxon>
        <taxon>eudicotyledons</taxon>
        <taxon>Gunneridae</taxon>
        <taxon>Pentapetalae</taxon>
        <taxon>rosids</taxon>
        <taxon>fabids</taxon>
        <taxon>Fabales</taxon>
        <taxon>Fabaceae</taxon>
        <taxon>Papilionoideae</taxon>
        <taxon>50 kb inversion clade</taxon>
        <taxon>NPAAA clade</taxon>
        <taxon>indigoferoid/millettioid clade</taxon>
        <taxon>Phaseoleae</taxon>
        <taxon>Vigna</taxon>
    </lineage>
</organism>
<feature type="transmembrane region" description="Helical" evidence="1">
    <location>
        <begin position="365"/>
        <end position="393"/>
    </location>
</feature>
<keyword evidence="1" id="KW-0812">Transmembrane</keyword>
<dbReference type="InterPro" id="IPR012535">
    <property type="entry name" value="Cell_div_Cdc14"/>
</dbReference>
<dbReference type="EMBL" id="CP039347">
    <property type="protein sequence ID" value="QCD88879.1"/>
    <property type="molecule type" value="Genomic_DNA"/>
</dbReference>
<keyword evidence="1" id="KW-1133">Transmembrane helix</keyword>
<dbReference type="SUPFAM" id="SSF48371">
    <property type="entry name" value="ARM repeat"/>
    <property type="match status" value="1"/>
</dbReference>
<reference evidence="2 3" key="1">
    <citation type="submission" date="2019-04" db="EMBL/GenBank/DDBJ databases">
        <title>An improved genome assembly and genetic linkage map for asparagus bean, Vigna unguiculata ssp. sesquipedialis.</title>
        <authorList>
            <person name="Xia Q."/>
            <person name="Zhang R."/>
            <person name="Dong Y."/>
        </authorList>
    </citation>
    <scope>NUCLEOTIDE SEQUENCE [LARGE SCALE GENOMIC DNA]</scope>
    <source>
        <tissue evidence="2">Leaf</tissue>
    </source>
</reference>
<dbReference type="Pfam" id="PF08045">
    <property type="entry name" value="CDC14"/>
    <property type="match status" value="1"/>
</dbReference>
<dbReference type="InterPro" id="IPR011989">
    <property type="entry name" value="ARM-like"/>
</dbReference>
<sequence length="527" mass="57429">MYLKKPLWSETTGKGDGNAKVEDDGVVSEVGKSLQQQRVYREVTLALRTGLRDARAEFSFLRVRALRSILKFLRSVAEAESTIDLFNQTQCIPQLQVVPVLFQHSLKESGDEYNESKVGDLSHIFGVEPMKVTSPSTDAEVALALRVLEGCCLLHPESTILAHQNNAIQVLMNILSTRGVLEQGACLDALISLMVDSSSNQMDFEKCNGIMEVADLLRDKQVDENLRLKCGEFLLLLIGHVNGRDSPPLATIHEDTRRLLGEKSASLIWAASQFGSTLDPEQRLTALQIQARRVLESTFRQPRFHSNSNFSPMVVACCSSAPSHSGSNPSQQPLLNDQTLHTEVATPQTPSFLSPLPKLTSSDQAFFLLAFIASTTSVAFASLVFAAVPALFAMRNAAISLSKLADTAREELPSTMTAIRLSGMEISDLTLELSDLSQEVADGVNASAQVVQAAEAGLRQFSSMARQQTESMIQERANLPEISLQPAVAGAARKTTRAVGRATKNLFNIISGRQGTTEYDDDDGTYV</sequence>
<accession>A0A4D6LJK0</accession>
<gene>
    <name evidence="2" type="ORF">DEO72_LG3g3431</name>
</gene>
<keyword evidence="1" id="KW-0472">Membrane</keyword>
<dbReference type="PANTHER" id="PTHR34065:SF1">
    <property type="entry name" value="CELL DIVISION CONTROL PROTEIN 14"/>
    <property type="match status" value="1"/>
</dbReference>
<name>A0A4D6LJK0_VIGUN</name>